<evidence type="ECO:0000256" key="5">
    <source>
        <dbReference type="ARBA" id="ARBA00023136"/>
    </source>
</evidence>
<keyword evidence="5 6" id="KW-0472">Membrane</keyword>
<evidence type="ECO:0000256" key="2">
    <source>
        <dbReference type="ARBA" id="ARBA00007635"/>
    </source>
</evidence>
<comment type="similarity">
    <text evidence="2 6">Belongs to the drug/metabolite transporter (DMT) superfamily. Plant drug/metabolite exporter (P-DME) (TC 2.A.7.4) family.</text>
</comment>
<feature type="transmembrane region" description="Helical" evidence="6">
    <location>
        <begin position="47"/>
        <end position="66"/>
    </location>
</feature>
<dbReference type="SUPFAM" id="SSF103481">
    <property type="entry name" value="Multidrug resistance efflux transporter EmrE"/>
    <property type="match status" value="2"/>
</dbReference>
<dbReference type="Proteomes" id="UP000824469">
    <property type="component" value="Unassembled WGS sequence"/>
</dbReference>
<evidence type="ECO:0000256" key="1">
    <source>
        <dbReference type="ARBA" id="ARBA00004141"/>
    </source>
</evidence>
<feature type="transmembrane region" description="Helical" evidence="6">
    <location>
        <begin position="258"/>
        <end position="280"/>
    </location>
</feature>
<feature type="transmembrane region" description="Helical" evidence="6">
    <location>
        <begin position="108"/>
        <end position="129"/>
    </location>
</feature>
<proteinExistence type="inferred from homology"/>
<evidence type="ECO:0000259" key="7">
    <source>
        <dbReference type="Pfam" id="PF00892"/>
    </source>
</evidence>
<feature type="domain" description="EamA" evidence="7">
    <location>
        <begin position="30"/>
        <end position="157"/>
    </location>
</feature>
<dbReference type="InterPro" id="IPR030184">
    <property type="entry name" value="WAT1-related"/>
</dbReference>
<feature type="transmembrane region" description="Helical" evidence="6">
    <location>
        <begin position="141"/>
        <end position="159"/>
    </location>
</feature>
<feature type="transmembrane region" description="Helical" evidence="6">
    <location>
        <begin position="287"/>
        <end position="308"/>
    </location>
</feature>
<dbReference type="PANTHER" id="PTHR31218">
    <property type="entry name" value="WAT1-RELATED PROTEIN"/>
    <property type="match status" value="1"/>
</dbReference>
<dbReference type="Pfam" id="PF00892">
    <property type="entry name" value="EamA"/>
    <property type="match status" value="2"/>
</dbReference>
<gene>
    <name evidence="8" type="ORF">KI387_003746</name>
</gene>
<feature type="non-terminal residue" evidence="8">
    <location>
        <position position="1"/>
    </location>
</feature>
<evidence type="ECO:0000256" key="6">
    <source>
        <dbReference type="RuleBase" id="RU363077"/>
    </source>
</evidence>
<organism evidence="8 9">
    <name type="scientific">Taxus chinensis</name>
    <name type="common">Chinese yew</name>
    <name type="synonym">Taxus wallichiana var. chinensis</name>
    <dbReference type="NCBI Taxonomy" id="29808"/>
    <lineage>
        <taxon>Eukaryota</taxon>
        <taxon>Viridiplantae</taxon>
        <taxon>Streptophyta</taxon>
        <taxon>Embryophyta</taxon>
        <taxon>Tracheophyta</taxon>
        <taxon>Spermatophyta</taxon>
        <taxon>Pinopsida</taxon>
        <taxon>Pinidae</taxon>
        <taxon>Conifers II</taxon>
        <taxon>Cupressales</taxon>
        <taxon>Taxaceae</taxon>
        <taxon>Taxus</taxon>
    </lineage>
</organism>
<reference evidence="8 9" key="1">
    <citation type="journal article" date="2021" name="Nat. Plants">
        <title>The Taxus genome provides insights into paclitaxel biosynthesis.</title>
        <authorList>
            <person name="Xiong X."/>
            <person name="Gou J."/>
            <person name="Liao Q."/>
            <person name="Li Y."/>
            <person name="Zhou Q."/>
            <person name="Bi G."/>
            <person name="Li C."/>
            <person name="Du R."/>
            <person name="Wang X."/>
            <person name="Sun T."/>
            <person name="Guo L."/>
            <person name="Liang H."/>
            <person name="Lu P."/>
            <person name="Wu Y."/>
            <person name="Zhang Z."/>
            <person name="Ro D.K."/>
            <person name="Shang Y."/>
            <person name="Huang S."/>
            <person name="Yan J."/>
        </authorList>
    </citation>
    <scope>NUCLEOTIDE SEQUENCE [LARGE SCALE GENOMIC DNA]</scope>
    <source>
        <strain evidence="8">Ta-2019</strain>
    </source>
</reference>
<dbReference type="InterPro" id="IPR037185">
    <property type="entry name" value="EmrE-like"/>
</dbReference>
<evidence type="ECO:0000313" key="9">
    <source>
        <dbReference type="Proteomes" id="UP000824469"/>
    </source>
</evidence>
<feature type="transmembrane region" description="Helical" evidence="6">
    <location>
        <begin position="14"/>
        <end position="35"/>
    </location>
</feature>
<feature type="transmembrane region" description="Helical" evidence="6">
    <location>
        <begin position="190"/>
        <end position="210"/>
    </location>
</feature>
<keyword evidence="4 6" id="KW-1133">Transmembrane helix</keyword>
<accession>A0AA38LNG8</accession>
<evidence type="ECO:0000256" key="3">
    <source>
        <dbReference type="ARBA" id="ARBA00022692"/>
    </source>
</evidence>
<evidence type="ECO:0000313" key="8">
    <source>
        <dbReference type="EMBL" id="KAH9331638.1"/>
    </source>
</evidence>
<dbReference type="GO" id="GO:0016020">
    <property type="term" value="C:membrane"/>
    <property type="evidence" value="ECO:0007669"/>
    <property type="project" value="UniProtKB-SubCell"/>
</dbReference>
<name>A0AA38LNG8_TAXCH</name>
<dbReference type="OMA" id="CICLMAA"/>
<keyword evidence="3 6" id="KW-0812">Transmembrane</keyword>
<dbReference type="GO" id="GO:0022857">
    <property type="term" value="F:transmembrane transporter activity"/>
    <property type="evidence" value="ECO:0007669"/>
    <property type="project" value="InterPro"/>
</dbReference>
<feature type="transmembrane region" description="Helical" evidence="6">
    <location>
        <begin position="78"/>
        <end position="96"/>
    </location>
</feature>
<sequence>MSSNRRYCLKSEDLTIYVSVVGIRVIAGVLAVLLGKQMSKGSSPLTLVVYNNALSATVLCPFAFFVDKDKRSKMSLGLLAQVLVISLTGVSAYQVMLLTGINDTSPPFGTAMTNLIPAIIFLMAWAFGMEKVDVKRAPSQLKIVGTVICVGGAMTMSFLRGPVLLHKGSHSHNPLNIMLRFVQEGDSAKRITGCICLMAAALSFSFSMILQAKALKKFPAPFSLTAMTTFFGSVETAILIIILDKGINKTSWTLDSGGILTVLFGGVIRHAFAYALQLWCVQKRGPVFVAIFNPISTVCSTILSSMFLGKPLHVG</sequence>
<dbReference type="AlphaFoldDB" id="A0AA38LNG8"/>
<protein>
    <recommendedName>
        <fullName evidence="6">WAT1-related protein</fullName>
    </recommendedName>
</protein>
<feature type="domain" description="EamA" evidence="7">
    <location>
        <begin position="192"/>
        <end position="313"/>
    </location>
</feature>
<comment type="caution">
    <text evidence="8">The sequence shown here is derived from an EMBL/GenBank/DDBJ whole genome shotgun (WGS) entry which is preliminary data.</text>
</comment>
<dbReference type="InterPro" id="IPR000620">
    <property type="entry name" value="EamA_dom"/>
</dbReference>
<evidence type="ECO:0000256" key="4">
    <source>
        <dbReference type="ARBA" id="ARBA00022989"/>
    </source>
</evidence>
<dbReference type="EMBL" id="JAHRHJ020000001">
    <property type="protein sequence ID" value="KAH9331638.1"/>
    <property type="molecule type" value="Genomic_DNA"/>
</dbReference>
<keyword evidence="9" id="KW-1185">Reference proteome</keyword>
<comment type="subcellular location">
    <subcellularLocation>
        <location evidence="1 6">Membrane</location>
        <topology evidence="1 6">Multi-pass membrane protein</topology>
    </subcellularLocation>
</comment>
<feature type="transmembrane region" description="Helical" evidence="6">
    <location>
        <begin position="222"/>
        <end position="243"/>
    </location>
</feature>